<keyword evidence="2" id="KW-0804">Transcription</keyword>
<evidence type="ECO:0000259" key="5">
    <source>
        <dbReference type="PROSITE" id="PS51011"/>
    </source>
</evidence>
<feature type="domain" description="ARID" evidence="5">
    <location>
        <begin position="309"/>
        <end position="401"/>
    </location>
</feature>
<dbReference type="FunFam" id="1.10.150.60:FF:000003">
    <property type="entry name" value="AT-rich interactive domain-containing protein 4B"/>
    <property type="match status" value="1"/>
</dbReference>
<evidence type="ECO:0000313" key="6">
    <source>
        <dbReference type="EMBL" id="KAF2904960.1"/>
    </source>
</evidence>
<keyword evidence="7" id="KW-1185">Reference proteome</keyword>
<sequence length="1129" mass="125243">MDNSAVQLVGSPCGQHGPYTFYKAFKYIKNGLKRIVKLSEFFFVKLWSDSDLVCIGELQLLWADKNSEQVLSSLRLYFLPENTPEGRMDHGEDEVLAISEKVVLRLEDLITWITVDAEWTWGRLAKCEADLKEPKNIENDVGVTITLTESIPDIADIEKEQLAADEKCNKSPSVIILSYPSYCRYRAMMKRLEGVEDEHLKHTIIKILGGLSAPNKNTRILFCRDTFDYPELEGHELLCNHLAPKLKGRPRGRRKKRSLSPGSESNESESSVCNVFSTTKTKLMTEGPNGLRSESITSPRRSTRSVVGNSESKEFLKKLNAFMKSNHTPIGRIPSLGYRELDLYAFFTKVDKLGGYNAVTTNRLWKSIFDDLSGNYISTSAATVIRRHYERFLLPYERHLKGEEYKPTSSPIKRTKSNSGSGSDVETSESTSCSGNSTPIPQLTVIPIPPIPTTSDNKEPRIKEEKIEKPQPEVKTSSSLRSVRVKPERLRELASKEKVKPISLESTSKLVNEFSVDIKREAVSPLRNSIESSATSNGLTVELITPPPNKTVSNEPVKASVEDTGKNAVSDTANAEKALQPSFSPPSSLIIQKTTNDKVSSAAEGKENIATCNTNISGAHNHKTIDIDLTEVPYKSKTPETVNLESEASNNIISNISLNSSLLPSVKKRKLDILKEGGLEVTPVKPTVNTIEVKEVKENRPTVIHHNNINTPTATVGQLSITLATEKPNTNVISKSERSIPPLPKDIQTIPSTSIMRSNLKSMNKNAMSSNSSYFYLNGQSPPKVVQSKSIYSYSEKTVYGNPKDYFMPPPRPPPQAPKFIETPMKQMGGEILDLTIKSPQKPIVEIMRVPSVASRFPISPKEVSSKPTYKNSAALPVLDARVGSNLEITLVGPNTTSHSIQQKPANKYNSSSAVMVQGQTTIHNSSLTNNSTPAHHGSYNISNRTAHKRTFSGNYVTNIANKKEENGRLPYSITPVQQAYASREHRHQNNTDFSTSNSYNNRNSLPKLENSRSHVKSTPHTPSSMKPYAATPSSMLPGYLTQLSLASKMMPPYVPPIDPLYYSALQSLYPHNPLSSVPPFFPVPTPEQLQFYTDLMTRNPPMRFPFPYPPDGNSSMTANAGSNNFKKQ</sequence>
<dbReference type="PROSITE" id="PS51011">
    <property type="entry name" value="ARID"/>
    <property type="match status" value="1"/>
</dbReference>
<dbReference type="OrthoDB" id="1938591at2759"/>
<dbReference type="SMART" id="SM00501">
    <property type="entry name" value="BRIGHT"/>
    <property type="match status" value="1"/>
</dbReference>
<feature type="compositionally biased region" description="Basic and acidic residues" evidence="4">
    <location>
        <begin position="456"/>
        <end position="472"/>
    </location>
</feature>
<dbReference type="Proteomes" id="UP000801492">
    <property type="component" value="Unassembled WGS sequence"/>
</dbReference>
<evidence type="ECO:0000256" key="3">
    <source>
        <dbReference type="ARBA" id="ARBA00023242"/>
    </source>
</evidence>
<dbReference type="GO" id="GO:0000976">
    <property type="term" value="F:transcription cis-regulatory region binding"/>
    <property type="evidence" value="ECO:0007669"/>
    <property type="project" value="TreeGrafter"/>
</dbReference>
<feature type="compositionally biased region" description="Polar residues" evidence="4">
    <location>
        <begin position="1113"/>
        <end position="1129"/>
    </location>
</feature>
<dbReference type="SMART" id="SM01014">
    <property type="entry name" value="ARID"/>
    <property type="match status" value="1"/>
</dbReference>
<organism evidence="6 7">
    <name type="scientific">Ignelater luminosus</name>
    <name type="common">Cucubano</name>
    <name type="synonym">Pyrophorus luminosus</name>
    <dbReference type="NCBI Taxonomy" id="2038154"/>
    <lineage>
        <taxon>Eukaryota</taxon>
        <taxon>Metazoa</taxon>
        <taxon>Ecdysozoa</taxon>
        <taxon>Arthropoda</taxon>
        <taxon>Hexapoda</taxon>
        <taxon>Insecta</taxon>
        <taxon>Pterygota</taxon>
        <taxon>Neoptera</taxon>
        <taxon>Endopterygota</taxon>
        <taxon>Coleoptera</taxon>
        <taxon>Polyphaga</taxon>
        <taxon>Elateriformia</taxon>
        <taxon>Elateroidea</taxon>
        <taxon>Elateridae</taxon>
        <taxon>Agrypninae</taxon>
        <taxon>Pyrophorini</taxon>
        <taxon>Ignelater</taxon>
    </lineage>
</organism>
<feature type="region of interest" description="Disordered" evidence="4">
    <location>
        <begin position="1110"/>
        <end position="1129"/>
    </location>
</feature>
<dbReference type="EMBL" id="VTPC01000634">
    <property type="protein sequence ID" value="KAF2904960.1"/>
    <property type="molecule type" value="Genomic_DNA"/>
</dbReference>
<dbReference type="InterPro" id="IPR001606">
    <property type="entry name" value="ARID_dom"/>
</dbReference>
<dbReference type="GO" id="GO:0006357">
    <property type="term" value="P:regulation of transcription by RNA polymerase II"/>
    <property type="evidence" value="ECO:0007669"/>
    <property type="project" value="TreeGrafter"/>
</dbReference>
<dbReference type="PANTHER" id="PTHR13964">
    <property type="entry name" value="RBP-RELATED"/>
    <property type="match status" value="1"/>
</dbReference>
<dbReference type="PANTHER" id="PTHR13964:SF44">
    <property type="entry name" value="ARID DOMAIN-CONTAINING PROTEIN"/>
    <property type="match status" value="1"/>
</dbReference>
<name>A0A8K0DR57_IGNLU</name>
<feature type="compositionally biased region" description="Polar residues" evidence="4">
    <location>
        <begin position="272"/>
        <end position="282"/>
    </location>
</feature>
<comment type="caution">
    <text evidence="6">The sequence shown here is derived from an EMBL/GenBank/DDBJ whole genome shotgun (WGS) entry which is preliminary data.</text>
</comment>
<feature type="compositionally biased region" description="Polar residues" evidence="4">
    <location>
        <begin position="407"/>
        <end position="437"/>
    </location>
</feature>
<evidence type="ECO:0000256" key="1">
    <source>
        <dbReference type="ARBA" id="ARBA00023015"/>
    </source>
</evidence>
<dbReference type="InterPro" id="IPR036431">
    <property type="entry name" value="ARID_dom_sf"/>
</dbReference>
<keyword evidence="1" id="KW-0805">Transcription regulation</keyword>
<feature type="compositionally biased region" description="Polar residues" evidence="4">
    <location>
        <begin position="292"/>
        <end position="309"/>
    </location>
</feature>
<protein>
    <recommendedName>
        <fullName evidence="5">ARID domain-containing protein</fullName>
    </recommendedName>
</protein>
<accession>A0A8K0DR57</accession>
<feature type="compositionally biased region" description="Polar residues" evidence="4">
    <location>
        <begin position="991"/>
        <end position="1005"/>
    </location>
</feature>
<feature type="region of interest" description="Disordered" evidence="4">
    <location>
        <begin position="246"/>
        <end position="309"/>
    </location>
</feature>
<evidence type="ECO:0000256" key="2">
    <source>
        <dbReference type="ARBA" id="ARBA00023163"/>
    </source>
</evidence>
<dbReference type="SUPFAM" id="SSF46774">
    <property type="entry name" value="ARID-like"/>
    <property type="match status" value="1"/>
</dbReference>
<feature type="compositionally biased region" description="Basic residues" evidence="4">
    <location>
        <begin position="246"/>
        <end position="258"/>
    </location>
</feature>
<feature type="region of interest" description="Disordered" evidence="4">
    <location>
        <begin position="540"/>
        <end position="589"/>
    </location>
</feature>
<feature type="region of interest" description="Disordered" evidence="4">
    <location>
        <begin position="404"/>
        <end position="482"/>
    </location>
</feature>
<evidence type="ECO:0000313" key="7">
    <source>
        <dbReference type="Proteomes" id="UP000801492"/>
    </source>
</evidence>
<reference evidence="6" key="1">
    <citation type="submission" date="2019-08" db="EMBL/GenBank/DDBJ databases">
        <title>The genome of the North American firefly Photinus pyralis.</title>
        <authorList>
            <consortium name="Photinus pyralis genome working group"/>
            <person name="Fallon T.R."/>
            <person name="Sander Lower S.E."/>
            <person name="Weng J.-K."/>
        </authorList>
    </citation>
    <scope>NUCLEOTIDE SEQUENCE</scope>
    <source>
        <strain evidence="6">TRF0915ILg1</strain>
        <tissue evidence="6">Whole body</tissue>
    </source>
</reference>
<feature type="compositionally biased region" description="Low complexity" evidence="4">
    <location>
        <begin position="259"/>
        <end position="271"/>
    </location>
</feature>
<evidence type="ECO:0000256" key="4">
    <source>
        <dbReference type="SAM" id="MobiDB-lite"/>
    </source>
</evidence>
<dbReference type="GO" id="GO:0005634">
    <property type="term" value="C:nucleus"/>
    <property type="evidence" value="ECO:0007669"/>
    <property type="project" value="TreeGrafter"/>
</dbReference>
<proteinExistence type="predicted"/>
<dbReference type="InterPro" id="IPR051232">
    <property type="entry name" value="ARID/SWI1_ChromRemod"/>
</dbReference>
<keyword evidence="3" id="KW-0539">Nucleus</keyword>
<dbReference type="Pfam" id="PF01388">
    <property type="entry name" value="ARID"/>
    <property type="match status" value="1"/>
</dbReference>
<gene>
    <name evidence="6" type="ORF">ILUMI_01203</name>
</gene>
<feature type="region of interest" description="Disordered" evidence="4">
    <location>
        <begin position="981"/>
        <end position="1030"/>
    </location>
</feature>
<dbReference type="Gene3D" id="1.10.150.60">
    <property type="entry name" value="ARID DNA-binding domain"/>
    <property type="match status" value="1"/>
</dbReference>
<dbReference type="AlphaFoldDB" id="A0A8K0DR57"/>